<keyword evidence="2" id="KW-0472">Membrane</keyword>
<evidence type="ECO:0008006" key="6">
    <source>
        <dbReference type="Google" id="ProtNLM"/>
    </source>
</evidence>
<reference evidence="4 5" key="1">
    <citation type="journal article" date="2003" name="Genome Res.">
        <title>Comparative complete genome sequence analysis of the amino acid replacements responsible for the thermostability of Corynebacterium efficiens.</title>
        <authorList>
            <person name="Nishio Y."/>
            <person name="Nakamura Y."/>
            <person name="Kawarabayasi Y."/>
            <person name="Usuda Y."/>
            <person name="Kimura E."/>
            <person name="Sugimoto S."/>
            <person name="Matsui K."/>
            <person name="Yamagishi A."/>
            <person name="Kikuchi H."/>
            <person name="Ikeo K."/>
            <person name="Gojobori T."/>
        </authorList>
    </citation>
    <scope>NUCLEOTIDE SEQUENCE [LARGE SCALE GENOMIC DNA]</scope>
    <source>
        <strain evidence="5">DSM 44549 / YS-314 / AJ 12310 / JCM 11189 / NBRC 100395</strain>
    </source>
</reference>
<dbReference type="HOGENOM" id="CLU_161882_1_0_11"/>
<name>Q8FPL2_COREF</name>
<accession>Q8FPL2</accession>
<organism evidence="4 5">
    <name type="scientific">Corynebacterium efficiens (strain DSM 44549 / YS-314 / AJ 12310 / JCM 11189 / NBRC 100395)</name>
    <dbReference type="NCBI Taxonomy" id="196164"/>
    <lineage>
        <taxon>Bacteria</taxon>
        <taxon>Bacillati</taxon>
        <taxon>Actinomycetota</taxon>
        <taxon>Actinomycetes</taxon>
        <taxon>Mycobacteriales</taxon>
        <taxon>Corynebacteriaceae</taxon>
        <taxon>Corynebacterium</taxon>
    </lineage>
</organism>
<sequence length="113" mass="11564">MKIFSRTSLVALGTAAAVAASAFTAPAFAEDEVNNGGETTTVVTSTEATTTSAAPTVTETATRTVTATPSTTQSGGSSDMDNVNDWIKIITAVIGALTTVLTFASNLDRFINR</sequence>
<feature type="signal peptide" evidence="3">
    <location>
        <begin position="1"/>
        <end position="29"/>
    </location>
</feature>
<dbReference type="Proteomes" id="UP000001409">
    <property type="component" value="Chromosome"/>
</dbReference>
<feature type="transmembrane region" description="Helical" evidence="2">
    <location>
        <begin position="86"/>
        <end position="107"/>
    </location>
</feature>
<dbReference type="AlphaFoldDB" id="Q8FPL2"/>
<evidence type="ECO:0000256" key="3">
    <source>
        <dbReference type="SAM" id="SignalP"/>
    </source>
</evidence>
<dbReference type="KEGG" id="cef:CE1766"/>
<evidence type="ECO:0000313" key="5">
    <source>
        <dbReference type="Proteomes" id="UP000001409"/>
    </source>
</evidence>
<proteinExistence type="predicted"/>
<evidence type="ECO:0000313" key="4">
    <source>
        <dbReference type="EMBL" id="BAC18576.1"/>
    </source>
</evidence>
<evidence type="ECO:0000256" key="1">
    <source>
        <dbReference type="SAM" id="MobiDB-lite"/>
    </source>
</evidence>
<keyword evidence="2" id="KW-0812">Transmembrane</keyword>
<feature type="region of interest" description="Disordered" evidence="1">
    <location>
        <begin position="42"/>
        <end position="78"/>
    </location>
</feature>
<evidence type="ECO:0000256" key="2">
    <source>
        <dbReference type="SAM" id="Phobius"/>
    </source>
</evidence>
<keyword evidence="2" id="KW-1133">Transmembrane helix</keyword>
<keyword evidence="5" id="KW-1185">Reference proteome</keyword>
<feature type="chain" id="PRO_5004305735" description="Secreted protein" evidence="3">
    <location>
        <begin position="30"/>
        <end position="113"/>
    </location>
</feature>
<feature type="compositionally biased region" description="Low complexity" evidence="1">
    <location>
        <begin position="42"/>
        <end position="72"/>
    </location>
</feature>
<dbReference type="RefSeq" id="WP_006767763.1">
    <property type="nucleotide sequence ID" value="NC_004369.1"/>
</dbReference>
<protein>
    <recommendedName>
        <fullName evidence="6">Secreted protein</fullName>
    </recommendedName>
</protein>
<keyword evidence="3" id="KW-0732">Signal</keyword>
<accession>C8NP72</accession>
<dbReference type="EMBL" id="BA000035">
    <property type="protein sequence ID" value="BAC18576.1"/>
    <property type="molecule type" value="Genomic_DNA"/>
</dbReference>
<dbReference type="OrthoDB" id="4411178at2"/>